<keyword evidence="1" id="KW-0732">Signal</keyword>
<feature type="signal peptide" evidence="1">
    <location>
        <begin position="1"/>
        <end position="24"/>
    </location>
</feature>
<dbReference type="EMBL" id="FTMX01000011">
    <property type="protein sequence ID" value="SIS05811.1"/>
    <property type="molecule type" value="Genomic_DNA"/>
</dbReference>
<proteinExistence type="predicted"/>
<gene>
    <name evidence="2" type="ORF">SAMN05878482_11135</name>
</gene>
<evidence type="ECO:0000313" key="2">
    <source>
        <dbReference type="EMBL" id="SIS05811.1"/>
    </source>
</evidence>
<reference evidence="2 3" key="1">
    <citation type="submission" date="2017-01" db="EMBL/GenBank/DDBJ databases">
        <authorList>
            <person name="Varghese N."/>
            <person name="Submissions S."/>
        </authorList>
    </citation>
    <scope>NUCLEOTIDE SEQUENCE [LARGE SCALE GENOMIC DNA]</scope>
    <source>
        <strain evidence="2 3">RUG2-6</strain>
    </source>
</reference>
<evidence type="ECO:0000256" key="1">
    <source>
        <dbReference type="SAM" id="SignalP"/>
    </source>
</evidence>
<name>A0A9X8WN37_9BACI</name>
<dbReference type="AlphaFoldDB" id="A0A9X8WN37"/>
<feature type="chain" id="PRO_5040902761" evidence="1">
    <location>
        <begin position="25"/>
        <end position="84"/>
    </location>
</feature>
<accession>A0A9X8WN37</accession>
<comment type="caution">
    <text evidence="2">The sequence shown here is derived from an EMBL/GenBank/DDBJ whole genome shotgun (WGS) entry which is preliminary data.</text>
</comment>
<evidence type="ECO:0000313" key="3">
    <source>
        <dbReference type="Proteomes" id="UP000185829"/>
    </source>
</evidence>
<sequence>MAVLAVSCASVALVAAVAVVVVVAVEDADAAEVAAVVADVAAVKYPGFLKEVPACAGTFLYSMRHKGQIVVHRIKVKCCANSST</sequence>
<protein>
    <submittedName>
        <fullName evidence="2">Uncharacterized protein</fullName>
    </submittedName>
</protein>
<organism evidence="2 3">
    <name type="scientific">Peribacillus simplex</name>
    <dbReference type="NCBI Taxonomy" id="1478"/>
    <lineage>
        <taxon>Bacteria</taxon>
        <taxon>Bacillati</taxon>
        <taxon>Bacillota</taxon>
        <taxon>Bacilli</taxon>
        <taxon>Bacillales</taxon>
        <taxon>Bacillaceae</taxon>
        <taxon>Peribacillus</taxon>
    </lineage>
</organism>
<dbReference type="Proteomes" id="UP000185829">
    <property type="component" value="Unassembled WGS sequence"/>
</dbReference>